<reference evidence="1" key="1">
    <citation type="journal article" date="2017" name="Nature">
        <title>The genome of Chenopodium quinoa.</title>
        <authorList>
            <person name="Jarvis D.E."/>
            <person name="Ho Y.S."/>
            <person name="Lightfoot D.J."/>
            <person name="Schmoeckel S.M."/>
            <person name="Li B."/>
            <person name="Borm T.J.A."/>
            <person name="Ohyanagi H."/>
            <person name="Mineta K."/>
            <person name="Michell C.T."/>
            <person name="Saber N."/>
            <person name="Kharbatia N.M."/>
            <person name="Rupper R.R."/>
            <person name="Sharp A.R."/>
            <person name="Dally N."/>
            <person name="Boughton B.A."/>
            <person name="Woo Y.H."/>
            <person name="Gao G."/>
            <person name="Schijlen E.G.W.M."/>
            <person name="Guo X."/>
            <person name="Momin A.A."/>
            <person name="Negrao S."/>
            <person name="Al-Babili S."/>
            <person name="Gehring C."/>
            <person name="Roessner U."/>
            <person name="Jung C."/>
            <person name="Murphy K."/>
            <person name="Arold S.T."/>
            <person name="Gojobori T."/>
            <person name="van der Linden C.G."/>
            <person name="van Loo E.N."/>
            <person name="Jellen E.N."/>
            <person name="Maughan P.J."/>
            <person name="Tester M."/>
        </authorList>
    </citation>
    <scope>NUCLEOTIDE SEQUENCE [LARGE SCALE GENOMIC DNA]</scope>
    <source>
        <strain evidence="1">cv. PI 614886</strain>
    </source>
</reference>
<dbReference type="EnsemblPlants" id="AUR62009634-RA">
    <property type="protein sequence ID" value="AUR62009634-RA:cds"/>
    <property type="gene ID" value="AUR62009634"/>
</dbReference>
<sequence>MDAYSLQRMKLLLCMRDCIAHAHNDEIPQELQNLRAQRTNLINQILGLRQIQPFTGENLQMLTNISGTLSRIRERISELEKIPWNAMENPHLRGRIEALFLCHLVTAPMLEVDDVGTAQFARNMRNYFGWNGSIGINGEIPVNDRFDCTRIGRHTPSSISDDSRSTNICSR</sequence>
<dbReference type="AlphaFoldDB" id="A0A803LCP5"/>
<accession>A0A803LCP5</accession>
<dbReference type="Gramene" id="AUR62009634-RA">
    <property type="protein sequence ID" value="AUR62009634-RA:cds"/>
    <property type="gene ID" value="AUR62009634"/>
</dbReference>
<evidence type="ECO:0000313" key="1">
    <source>
        <dbReference type="EnsemblPlants" id="AUR62009634-RA:cds"/>
    </source>
</evidence>
<evidence type="ECO:0000313" key="2">
    <source>
        <dbReference type="Proteomes" id="UP000596660"/>
    </source>
</evidence>
<proteinExistence type="predicted"/>
<reference evidence="1" key="2">
    <citation type="submission" date="2021-03" db="UniProtKB">
        <authorList>
            <consortium name="EnsemblPlants"/>
        </authorList>
    </citation>
    <scope>IDENTIFICATION</scope>
</reference>
<protein>
    <submittedName>
        <fullName evidence="1">Uncharacterized protein</fullName>
    </submittedName>
</protein>
<name>A0A803LCP5_CHEQI</name>
<dbReference type="Proteomes" id="UP000596660">
    <property type="component" value="Unplaced"/>
</dbReference>
<dbReference type="OMA" id="HAHNDEI"/>
<organism evidence="1 2">
    <name type="scientific">Chenopodium quinoa</name>
    <name type="common">Quinoa</name>
    <dbReference type="NCBI Taxonomy" id="63459"/>
    <lineage>
        <taxon>Eukaryota</taxon>
        <taxon>Viridiplantae</taxon>
        <taxon>Streptophyta</taxon>
        <taxon>Embryophyta</taxon>
        <taxon>Tracheophyta</taxon>
        <taxon>Spermatophyta</taxon>
        <taxon>Magnoliopsida</taxon>
        <taxon>eudicotyledons</taxon>
        <taxon>Gunneridae</taxon>
        <taxon>Pentapetalae</taxon>
        <taxon>Caryophyllales</taxon>
        <taxon>Chenopodiaceae</taxon>
        <taxon>Chenopodioideae</taxon>
        <taxon>Atripliceae</taxon>
        <taxon>Chenopodium</taxon>
    </lineage>
</organism>
<keyword evidence="2" id="KW-1185">Reference proteome</keyword>